<feature type="domain" description="ACT" evidence="5">
    <location>
        <begin position="144"/>
        <end position="210"/>
    </location>
</feature>
<evidence type="ECO:0000259" key="4">
    <source>
        <dbReference type="PROSITE" id="PS51371"/>
    </source>
</evidence>
<dbReference type="PANTHER" id="PTHR43080">
    <property type="entry name" value="CBS DOMAIN-CONTAINING PROTEIN CBSX3, MITOCHONDRIAL"/>
    <property type="match status" value="1"/>
</dbReference>
<dbReference type="Proteomes" id="UP000824106">
    <property type="component" value="Unassembled WGS sequence"/>
</dbReference>
<dbReference type="PROSITE" id="PS51371">
    <property type="entry name" value="CBS"/>
    <property type="match status" value="2"/>
</dbReference>
<dbReference type="SMART" id="SM00116">
    <property type="entry name" value="CBS"/>
    <property type="match status" value="2"/>
</dbReference>
<dbReference type="SUPFAM" id="SSF54631">
    <property type="entry name" value="CBS-domain pair"/>
    <property type="match status" value="1"/>
</dbReference>
<reference evidence="6" key="2">
    <citation type="submission" date="2021-04" db="EMBL/GenBank/DDBJ databases">
        <authorList>
            <person name="Gilroy R."/>
        </authorList>
    </citation>
    <scope>NUCLEOTIDE SEQUENCE</scope>
    <source>
        <strain evidence="6">CHK169-4300</strain>
    </source>
</reference>
<accession>A0A9D2JY47</accession>
<dbReference type="InterPro" id="IPR000644">
    <property type="entry name" value="CBS_dom"/>
</dbReference>
<dbReference type="CDD" id="cd04584">
    <property type="entry name" value="CBS_pair_AcuB_like"/>
    <property type="match status" value="1"/>
</dbReference>
<evidence type="ECO:0000259" key="5">
    <source>
        <dbReference type="PROSITE" id="PS51671"/>
    </source>
</evidence>
<evidence type="ECO:0000256" key="2">
    <source>
        <dbReference type="PROSITE-ProRule" id="PRU00703"/>
    </source>
</evidence>
<dbReference type="Gene3D" id="3.10.580.10">
    <property type="entry name" value="CBS-domain"/>
    <property type="match status" value="1"/>
</dbReference>
<protein>
    <submittedName>
        <fullName evidence="6">CBS and ACT domain-containing protein</fullName>
    </submittedName>
</protein>
<dbReference type="Gene3D" id="3.30.70.260">
    <property type="match status" value="1"/>
</dbReference>
<evidence type="ECO:0000256" key="1">
    <source>
        <dbReference type="ARBA" id="ARBA00023122"/>
    </source>
</evidence>
<organism evidence="6 7">
    <name type="scientific">Candidatus Atopostipes pullistercoris</name>
    <dbReference type="NCBI Taxonomy" id="2838467"/>
    <lineage>
        <taxon>Bacteria</taxon>
        <taxon>Bacillati</taxon>
        <taxon>Bacillota</taxon>
        <taxon>Bacilli</taxon>
        <taxon>Lactobacillales</taxon>
        <taxon>Carnobacteriaceae</taxon>
        <taxon>Atopostipes</taxon>
    </lineage>
</organism>
<feature type="region of interest" description="Disordered" evidence="3">
    <location>
        <begin position="188"/>
        <end position="210"/>
    </location>
</feature>
<dbReference type="InterPro" id="IPR051257">
    <property type="entry name" value="Diverse_CBS-Domain"/>
</dbReference>
<gene>
    <name evidence="6" type="ORF">H9808_09245</name>
</gene>
<name>A0A9D2JY47_9LACT</name>
<dbReference type="InterPro" id="IPR046342">
    <property type="entry name" value="CBS_dom_sf"/>
</dbReference>
<dbReference type="PANTHER" id="PTHR43080:SF2">
    <property type="entry name" value="CBS DOMAIN-CONTAINING PROTEIN"/>
    <property type="match status" value="1"/>
</dbReference>
<dbReference type="Pfam" id="PF01842">
    <property type="entry name" value="ACT"/>
    <property type="match status" value="1"/>
</dbReference>
<dbReference type="InterPro" id="IPR002912">
    <property type="entry name" value="ACT_dom"/>
</dbReference>
<feature type="domain" description="CBS" evidence="4">
    <location>
        <begin position="81"/>
        <end position="140"/>
    </location>
</feature>
<dbReference type="Pfam" id="PF00571">
    <property type="entry name" value="CBS"/>
    <property type="match status" value="2"/>
</dbReference>
<evidence type="ECO:0000313" key="6">
    <source>
        <dbReference type="EMBL" id="HIZ71930.1"/>
    </source>
</evidence>
<reference evidence="6" key="1">
    <citation type="journal article" date="2021" name="PeerJ">
        <title>Extensive microbial diversity within the chicken gut microbiome revealed by metagenomics and culture.</title>
        <authorList>
            <person name="Gilroy R."/>
            <person name="Ravi A."/>
            <person name="Getino M."/>
            <person name="Pursley I."/>
            <person name="Horton D.L."/>
            <person name="Alikhan N.F."/>
            <person name="Baker D."/>
            <person name="Gharbi K."/>
            <person name="Hall N."/>
            <person name="Watson M."/>
            <person name="Adriaenssens E.M."/>
            <person name="Foster-Nyarko E."/>
            <person name="Jarju S."/>
            <person name="Secka A."/>
            <person name="Antonio M."/>
            <person name="Oren A."/>
            <person name="Chaudhuri R.R."/>
            <person name="La Ragione R."/>
            <person name="Hildebrand F."/>
            <person name="Pallen M.J."/>
        </authorList>
    </citation>
    <scope>NUCLEOTIDE SEQUENCE</scope>
    <source>
        <strain evidence="6">CHK169-4300</strain>
    </source>
</reference>
<sequence length="210" mass="23592">MNVGHYMTKNVITVTEETRVTDAVDLMEKNDFHRLPVVKDNQYIGIVTDEEIAENSPSSVTSLSIYEMNYLFDKMTVGEIMTQQKVTVTAETLLEEAATIMKNENVTVLPVLDDSNQVVGIVTYKDIFKALIHLSGYHQAGSRFLIHIKEDRVGVLAHITQTLAEAGISLSHIMVNRLEEEIEITIQTDDESGDRTQESLTKADYSITRL</sequence>
<evidence type="ECO:0000256" key="3">
    <source>
        <dbReference type="SAM" id="MobiDB-lite"/>
    </source>
</evidence>
<feature type="domain" description="CBS" evidence="4">
    <location>
        <begin position="7"/>
        <end position="62"/>
    </location>
</feature>
<comment type="caution">
    <text evidence="6">The sequence shown here is derived from an EMBL/GenBank/DDBJ whole genome shotgun (WGS) entry which is preliminary data.</text>
</comment>
<dbReference type="AlphaFoldDB" id="A0A9D2JY47"/>
<dbReference type="SUPFAM" id="SSF55021">
    <property type="entry name" value="ACT-like"/>
    <property type="match status" value="1"/>
</dbReference>
<dbReference type="EMBL" id="DXAZ01000160">
    <property type="protein sequence ID" value="HIZ71930.1"/>
    <property type="molecule type" value="Genomic_DNA"/>
</dbReference>
<dbReference type="InterPro" id="IPR045865">
    <property type="entry name" value="ACT-like_dom_sf"/>
</dbReference>
<evidence type="ECO:0000313" key="7">
    <source>
        <dbReference type="Proteomes" id="UP000824106"/>
    </source>
</evidence>
<keyword evidence="1 2" id="KW-0129">CBS domain</keyword>
<dbReference type="PROSITE" id="PS51671">
    <property type="entry name" value="ACT"/>
    <property type="match status" value="1"/>
</dbReference>
<proteinExistence type="predicted"/>